<feature type="domain" description="RES" evidence="1">
    <location>
        <begin position="14"/>
        <end position="136"/>
    </location>
</feature>
<dbReference type="Pfam" id="PF08808">
    <property type="entry name" value="RES"/>
    <property type="match status" value="1"/>
</dbReference>
<organism evidence="2 3">
    <name type="scientific">Rhodococcus qingshengii</name>
    <dbReference type="NCBI Taxonomy" id="334542"/>
    <lineage>
        <taxon>Bacteria</taxon>
        <taxon>Bacillati</taxon>
        <taxon>Actinomycetota</taxon>
        <taxon>Actinomycetes</taxon>
        <taxon>Mycobacteriales</taxon>
        <taxon>Nocardiaceae</taxon>
        <taxon>Rhodococcus</taxon>
        <taxon>Rhodococcus erythropolis group</taxon>
    </lineage>
</organism>
<proteinExistence type="predicted"/>
<protein>
    <recommendedName>
        <fullName evidence="1">RES domain-containing protein</fullName>
    </recommendedName>
</protein>
<evidence type="ECO:0000259" key="1">
    <source>
        <dbReference type="Pfam" id="PF08808"/>
    </source>
</evidence>
<dbReference type="EMBL" id="NOVD01000054">
    <property type="protein sequence ID" value="PCK23232.1"/>
    <property type="molecule type" value="Genomic_DNA"/>
</dbReference>
<evidence type="ECO:0000313" key="2">
    <source>
        <dbReference type="EMBL" id="PCK23232.1"/>
    </source>
</evidence>
<dbReference type="RefSeq" id="WP_099698767.1">
    <property type="nucleotide sequence ID" value="NZ_NOVD01000054.1"/>
</dbReference>
<reference evidence="2 3" key="1">
    <citation type="submission" date="2017-07" db="EMBL/GenBank/DDBJ databases">
        <title>Draft sequence of Rhodococcus enclensis 23b-28.</title>
        <authorList>
            <person name="Besaury L."/>
            <person name="Sancelme M."/>
            <person name="Amato P."/>
            <person name="Lallement A."/>
            <person name="Delort A.-M."/>
        </authorList>
    </citation>
    <scope>NUCLEOTIDE SEQUENCE [LARGE SCALE GENOMIC DNA]</scope>
    <source>
        <strain evidence="2 3">23b-28</strain>
    </source>
</reference>
<evidence type="ECO:0000313" key="3">
    <source>
        <dbReference type="Proteomes" id="UP000230886"/>
    </source>
</evidence>
<gene>
    <name evidence="2" type="ORF">CHR55_30550</name>
</gene>
<dbReference type="AlphaFoldDB" id="A0A2A5J1J4"/>
<dbReference type="Proteomes" id="UP000230886">
    <property type="component" value="Unassembled WGS sequence"/>
</dbReference>
<comment type="caution">
    <text evidence="2">The sequence shown here is derived from an EMBL/GenBank/DDBJ whole genome shotgun (WGS) entry which is preliminary data.</text>
</comment>
<dbReference type="InterPro" id="IPR014914">
    <property type="entry name" value="RES_dom"/>
</dbReference>
<accession>A0A2A5J1J4</accession>
<name>A0A2A5J1J4_RHOSG</name>
<sequence length="187" mass="20206">MASTPPEPNSANKAGSIPSTTHTVGTVYCSPTLDGAVAEGILRAKKIPASRIIAAVQVDGRALVRWQLHVDLDVAALRDPHLRKIGLTSSIHSCTRRDYGWSRRVAHAILARNPHVHGLAYPCRNDTHSTALLLVQRPQGPLTEPGAYSLVDMRAPVRDASLRYDIARAVFISAGVVLAEPNPEDEE</sequence>